<evidence type="ECO:0000313" key="1">
    <source>
        <dbReference type="EMBL" id="KMM67031.1"/>
    </source>
</evidence>
<gene>
    <name evidence="1" type="ORF">CPAG_03366</name>
</gene>
<sequence>MGCNVFKYYELQRENNGSKIIRREKQNLEPPSRSDADGFAGTWTSAVGEADGASSAHYSAQNPPVDRSLGDCAGLHCFPQAELSTGSRWINEELSWLAFTIWLKIGYLDDCTGFPARDHQPHRDISYILVGLRERHRFDKLLVPCPTPSEKPSPGFSTILSNVTEPGNTISTNPHNQPLIS</sequence>
<name>A0A0J6F2A8_COCPO</name>
<dbReference type="VEuPathDB" id="FungiDB:CPAG_03366"/>
<dbReference type="AlphaFoldDB" id="A0A0J6F2A8"/>
<reference evidence="2" key="3">
    <citation type="journal article" date="2010" name="Genome Res.">
        <title>Population genomic sequencing of Coccidioides fungi reveals recent hybridization and transposon control.</title>
        <authorList>
            <person name="Neafsey D.E."/>
            <person name="Barker B.M."/>
            <person name="Sharpton T.J."/>
            <person name="Stajich J.E."/>
            <person name="Park D.J."/>
            <person name="Whiston E."/>
            <person name="Hung C.-Y."/>
            <person name="McMahan C."/>
            <person name="White J."/>
            <person name="Sykes S."/>
            <person name="Heiman D."/>
            <person name="Young S."/>
            <person name="Zeng Q."/>
            <person name="Abouelleil A."/>
            <person name="Aftuck L."/>
            <person name="Bessette D."/>
            <person name="Brown A."/>
            <person name="FitzGerald M."/>
            <person name="Lui A."/>
            <person name="Macdonald J.P."/>
            <person name="Priest M."/>
            <person name="Orbach M.J."/>
            <person name="Galgiani J.N."/>
            <person name="Kirkland T.N."/>
            <person name="Cole G.T."/>
            <person name="Birren B.W."/>
            <person name="Henn M.R."/>
            <person name="Taylor J.W."/>
            <person name="Rounsley S.D."/>
        </authorList>
    </citation>
    <scope>NUCLEOTIDE SEQUENCE [LARGE SCALE GENOMIC DNA]</scope>
    <source>
        <strain evidence="2">RMSCC 3488</strain>
    </source>
</reference>
<reference evidence="1 2" key="1">
    <citation type="submission" date="2007-06" db="EMBL/GenBank/DDBJ databases">
        <title>The Genome Sequence of Coccidioides posadasii RMSCC_3488.</title>
        <authorList>
            <consortium name="Coccidioides Genome Resources Consortium"/>
            <consortium name="The Broad Institute Genome Sequencing Platform"/>
            <person name="Henn M.R."/>
            <person name="Sykes S."/>
            <person name="Young S."/>
            <person name="Jaffe D."/>
            <person name="Berlin A."/>
            <person name="Alvarez P."/>
            <person name="Butler J."/>
            <person name="Gnerre S."/>
            <person name="Grabherr M."/>
            <person name="Mauceli E."/>
            <person name="Brockman W."/>
            <person name="Kodira C."/>
            <person name="Alvarado L."/>
            <person name="Zeng Q."/>
            <person name="Crawford M."/>
            <person name="Antoine C."/>
            <person name="Devon K."/>
            <person name="Galgiani J."/>
            <person name="Orsborn K."/>
            <person name="Lewis M.L."/>
            <person name="Nusbaum C."/>
            <person name="Galagan J."/>
            <person name="Birren B."/>
        </authorList>
    </citation>
    <scope>NUCLEOTIDE SEQUENCE [LARGE SCALE GENOMIC DNA]</scope>
    <source>
        <strain evidence="1 2">RMSCC 3488</strain>
    </source>
</reference>
<protein>
    <submittedName>
        <fullName evidence="1">Uncharacterized protein</fullName>
    </submittedName>
</protein>
<dbReference type="EMBL" id="DS268110">
    <property type="protein sequence ID" value="KMM67031.1"/>
    <property type="molecule type" value="Genomic_DNA"/>
</dbReference>
<organism evidence="1 2">
    <name type="scientific">Coccidioides posadasii RMSCC 3488</name>
    <dbReference type="NCBI Taxonomy" id="454284"/>
    <lineage>
        <taxon>Eukaryota</taxon>
        <taxon>Fungi</taxon>
        <taxon>Dikarya</taxon>
        <taxon>Ascomycota</taxon>
        <taxon>Pezizomycotina</taxon>
        <taxon>Eurotiomycetes</taxon>
        <taxon>Eurotiomycetidae</taxon>
        <taxon>Onygenales</taxon>
        <taxon>Onygenaceae</taxon>
        <taxon>Coccidioides</taxon>
    </lineage>
</organism>
<accession>A0A0J6F2A8</accession>
<reference evidence="2" key="2">
    <citation type="journal article" date="2009" name="Genome Res.">
        <title>Comparative genomic analyses of the human fungal pathogens Coccidioides and their relatives.</title>
        <authorList>
            <person name="Sharpton T.J."/>
            <person name="Stajich J.E."/>
            <person name="Rounsley S.D."/>
            <person name="Gardner M.J."/>
            <person name="Wortman J.R."/>
            <person name="Jordar V.S."/>
            <person name="Maiti R."/>
            <person name="Kodira C.D."/>
            <person name="Neafsey D.E."/>
            <person name="Zeng Q."/>
            <person name="Hung C.-Y."/>
            <person name="McMahan C."/>
            <person name="Muszewska A."/>
            <person name="Grynberg M."/>
            <person name="Mandel M.A."/>
            <person name="Kellner E.M."/>
            <person name="Barker B.M."/>
            <person name="Galgiani J.N."/>
            <person name="Orbach M.J."/>
            <person name="Kirkland T.N."/>
            <person name="Cole G.T."/>
            <person name="Henn M.R."/>
            <person name="Birren B.W."/>
            <person name="Taylor J.W."/>
        </authorList>
    </citation>
    <scope>NUCLEOTIDE SEQUENCE [LARGE SCALE GENOMIC DNA]</scope>
    <source>
        <strain evidence="2">RMSCC 3488</strain>
    </source>
</reference>
<evidence type="ECO:0000313" key="2">
    <source>
        <dbReference type="Proteomes" id="UP000054567"/>
    </source>
</evidence>
<dbReference type="Proteomes" id="UP000054567">
    <property type="component" value="Unassembled WGS sequence"/>
</dbReference>
<proteinExistence type="predicted"/>